<dbReference type="InterPro" id="IPR039632">
    <property type="entry name" value="TMEM42"/>
</dbReference>
<dbReference type="Proteomes" id="UP000824596">
    <property type="component" value="Unassembled WGS sequence"/>
</dbReference>
<dbReference type="SUPFAM" id="SSF103481">
    <property type="entry name" value="Multidrug resistance efflux transporter EmrE"/>
    <property type="match status" value="1"/>
</dbReference>
<keyword evidence="4" id="KW-1185">Reference proteome</keyword>
<dbReference type="EMBL" id="JAIZPD010000004">
    <property type="protein sequence ID" value="KAH0964546.1"/>
    <property type="molecule type" value="Genomic_DNA"/>
</dbReference>
<feature type="transmembrane region" description="Helical" evidence="2">
    <location>
        <begin position="59"/>
        <end position="77"/>
    </location>
</feature>
<evidence type="ECO:0000256" key="1">
    <source>
        <dbReference type="SAM" id="MobiDB-lite"/>
    </source>
</evidence>
<comment type="caution">
    <text evidence="3">The sequence shown here is derived from an EMBL/GenBank/DDBJ whole genome shotgun (WGS) entry which is preliminary data.</text>
</comment>
<dbReference type="PANTHER" id="PTHR31965:SF1">
    <property type="entry name" value="TRANSMEMBRANE PROTEIN 42"/>
    <property type="match status" value="1"/>
</dbReference>
<evidence type="ECO:0000313" key="4">
    <source>
        <dbReference type="Proteomes" id="UP000824596"/>
    </source>
</evidence>
<feature type="compositionally biased region" description="Low complexity" evidence="1">
    <location>
        <begin position="212"/>
        <end position="226"/>
    </location>
</feature>
<proteinExistence type="predicted"/>
<protein>
    <submittedName>
        <fullName evidence="3">Pyridoxamine phosphate oxidase</fullName>
    </submittedName>
</protein>
<feature type="transmembrane region" description="Helical" evidence="2">
    <location>
        <begin position="146"/>
        <end position="164"/>
    </location>
</feature>
<keyword evidence="2" id="KW-0472">Membrane</keyword>
<organism evidence="3 4">
    <name type="scientific">Hirsutella rhossiliensis</name>
    <dbReference type="NCBI Taxonomy" id="111463"/>
    <lineage>
        <taxon>Eukaryota</taxon>
        <taxon>Fungi</taxon>
        <taxon>Dikarya</taxon>
        <taxon>Ascomycota</taxon>
        <taxon>Pezizomycotina</taxon>
        <taxon>Sordariomycetes</taxon>
        <taxon>Hypocreomycetidae</taxon>
        <taxon>Hypocreales</taxon>
        <taxon>Ophiocordycipitaceae</taxon>
        <taxon>Hirsutella</taxon>
    </lineage>
</organism>
<name>A0A9P8SJ60_9HYPO</name>
<accession>A0A9P8SJ60</accession>
<dbReference type="RefSeq" id="XP_044722059.1">
    <property type="nucleotide sequence ID" value="XM_044863445.1"/>
</dbReference>
<dbReference type="InterPro" id="IPR037185">
    <property type="entry name" value="EmrE-like"/>
</dbReference>
<keyword evidence="2" id="KW-0812">Transmembrane</keyword>
<dbReference type="OrthoDB" id="5854584at2759"/>
<dbReference type="PANTHER" id="PTHR31965">
    <property type="entry name" value="TRANSMEMBRANE PROTEIN 42"/>
    <property type="match status" value="1"/>
</dbReference>
<feature type="region of interest" description="Disordered" evidence="1">
    <location>
        <begin position="191"/>
        <end position="264"/>
    </location>
</feature>
<sequence length="264" mass="27298">MIRQRHGGGGKADATRRAAEPGSEQPRVADGNTSPTDPGPDPAMADAESARASWTSPSHWIFFAIASGACAAVNGAFAKLTTTSLTSTLARSLAALFGLSSPSANNAVELTVRGIFFALNLTFNGIMWTLFTTALAKGTSTTQVSIMNTSTNFVLTALLGLVIFSEALPPLWWAGAALLVAGNVVIGSKVEPANDDHDADDDDNPPDRRGHPSAASAASSESAAEAGEWKPLLQSGSPSGETSYANSVDEDAPHLGYLSSEPLR</sequence>
<reference evidence="3" key="1">
    <citation type="submission" date="2021-09" db="EMBL/GenBank/DDBJ databases">
        <title>A high-quality genome of the endoparasitic fungus Hirsutella rhossiliensis with a comparison of Hirsutella genomes reveals transposable elements contributing to genome size variation.</title>
        <authorList>
            <person name="Lin R."/>
            <person name="Jiao Y."/>
            <person name="Sun X."/>
            <person name="Ling J."/>
            <person name="Xie B."/>
            <person name="Cheng X."/>
        </authorList>
    </citation>
    <scope>NUCLEOTIDE SEQUENCE</scope>
    <source>
        <strain evidence="3">HR02</strain>
    </source>
</reference>
<feature type="transmembrane region" description="Helical" evidence="2">
    <location>
        <begin position="114"/>
        <end position="134"/>
    </location>
</feature>
<dbReference type="AlphaFoldDB" id="A0A9P8SJ60"/>
<feature type="region of interest" description="Disordered" evidence="1">
    <location>
        <begin position="1"/>
        <end position="50"/>
    </location>
</feature>
<feature type="compositionally biased region" description="Polar residues" evidence="1">
    <location>
        <begin position="234"/>
        <end position="246"/>
    </location>
</feature>
<evidence type="ECO:0000256" key="2">
    <source>
        <dbReference type="SAM" id="Phobius"/>
    </source>
</evidence>
<keyword evidence="2" id="KW-1133">Transmembrane helix</keyword>
<evidence type="ECO:0000313" key="3">
    <source>
        <dbReference type="EMBL" id="KAH0964546.1"/>
    </source>
</evidence>
<dbReference type="GeneID" id="68354103"/>
<gene>
    <name evidence="3" type="ORF">HRG_04974</name>
</gene>